<dbReference type="Proteomes" id="UP000031036">
    <property type="component" value="Unassembled WGS sequence"/>
</dbReference>
<name>A0A0B2VZ02_TOXCA</name>
<dbReference type="Gene3D" id="3.30.70.270">
    <property type="match status" value="1"/>
</dbReference>
<dbReference type="STRING" id="6265.A0A0B2VZ02"/>
<sequence length="246" mass="27898">IYIYRAREYKLALVDYEKAFDSVKINSVLNSLHKQGIAGQNISLLKEANSYCTTDIKLLPTPVTVPVEKGVKQGDTISPKLFTACLESVIREIDWEGGININGEYLNHLRFADDIVLIASTNNELQAILTKFSTHSAAVGLKLNRMKTKFMRSETTKPGQIVVEGDVIEEVKDYVYLGQMVRMDRDMQPEITRRIRAGWRAFNSIKDVLKKKMSKTLRAHLFNSTVLLAMLHASETWATTKMKKDD</sequence>
<dbReference type="PROSITE" id="PS50878">
    <property type="entry name" value="RT_POL"/>
    <property type="match status" value="1"/>
</dbReference>
<comment type="caution">
    <text evidence="2">The sequence shown here is derived from an EMBL/GenBank/DDBJ whole genome shotgun (WGS) entry which is preliminary data.</text>
</comment>
<dbReference type="PANTHER" id="PTHR47027">
    <property type="entry name" value="REVERSE TRANSCRIPTASE DOMAIN-CONTAINING PROTEIN"/>
    <property type="match status" value="1"/>
</dbReference>
<dbReference type="AlphaFoldDB" id="A0A0B2VZ02"/>
<evidence type="ECO:0000259" key="1">
    <source>
        <dbReference type="PROSITE" id="PS50878"/>
    </source>
</evidence>
<dbReference type="InterPro" id="IPR043128">
    <property type="entry name" value="Rev_trsase/Diguanyl_cyclase"/>
</dbReference>
<feature type="non-terminal residue" evidence="2">
    <location>
        <position position="246"/>
    </location>
</feature>
<accession>A0A0B2VZ02</accession>
<evidence type="ECO:0000313" key="3">
    <source>
        <dbReference type="Proteomes" id="UP000031036"/>
    </source>
</evidence>
<dbReference type="InterPro" id="IPR043502">
    <property type="entry name" value="DNA/RNA_pol_sf"/>
</dbReference>
<proteinExistence type="predicted"/>
<dbReference type="InterPro" id="IPR000477">
    <property type="entry name" value="RT_dom"/>
</dbReference>
<dbReference type="PANTHER" id="PTHR47027:SF20">
    <property type="entry name" value="REVERSE TRANSCRIPTASE-LIKE PROTEIN WITH RNA-DIRECTED DNA POLYMERASE DOMAIN"/>
    <property type="match status" value="1"/>
</dbReference>
<keyword evidence="3" id="KW-1185">Reference proteome</keyword>
<reference evidence="2 3" key="1">
    <citation type="submission" date="2014-11" db="EMBL/GenBank/DDBJ databases">
        <title>Genetic blueprint of the zoonotic pathogen Toxocara canis.</title>
        <authorList>
            <person name="Zhu X.-Q."/>
            <person name="Korhonen P.K."/>
            <person name="Cai H."/>
            <person name="Young N.D."/>
            <person name="Nejsum P."/>
            <person name="von Samson-Himmelstjerna G."/>
            <person name="Boag P.R."/>
            <person name="Tan P."/>
            <person name="Li Q."/>
            <person name="Min J."/>
            <person name="Yang Y."/>
            <person name="Wang X."/>
            <person name="Fang X."/>
            <person name="Hall R.S."/>
            <person name="Hofmann A."/>
            <person name="Sternberg P.W."/>
            <person name="Jex A.R."/>
            <person name="Gasser R.B."/>
        </authorList>
    </citation>
    <scope>NUCLEOTIDE SEQUENCE [LARGE SCALE GENOMIC DNA]</scope>
    <source>
        <strain evidence="2">PN_DK_2014</strain>
    </source>
</reference>
<feature type="domain" description="Reverse transcriptase" evidence="1">
    <location>
        <begin position="1"/>
        <end position="181"/>
    </location>
</feature>
<dbReference type="EMBL" id="JPKZ01000640">
    <property type="protein sequence ID" value="KHN86200.1"/>
    <property type="molecule type" value="Genomic_DNA"/>
</dbReference>
<dbReference type="Pfam" id="PF00078">
    <property type="entry name" value="RVT_1"/>
    <property type="match status" value="1"/>
</dbReference>
<evidence type="ECO:0000313" key="2">
    <source>
        <dbReference type="EMBL" id="KHN86200.1"/>
    </source>
</evidence>
<dbReference type="CDD" id="cd01650">
    <property type="entry name" value="RT_nLTR_like"/>
    <property type="match status" value="1"/>
</dbReference>
<organism evidence="2 3">
    <name type="scientific">Toxocara canis</name>
    <name type="common">Canine roundworm</name>
    <dbReference type="NCBI Taxonomy" id="6265"/>
    <lineage>
        <taxon>Eukaryota</taxon>
        <taxon>Metazoa</taxon>
        <taxon>Ecdysozoa</taxon>
        <taxon>Nematoda</taxon>
        <taxon>Chromadorea</taxon>
        <taxon>Rhabditida</taxon>
        <taxon>Spirurina</taxon>
        <taxon>Ascaridomorpha</taxon>
        <taxon>Ascaridoidea</taxon>
        <taxon>Toxocaridae</taxon>
        <taxon>Toxocara</taxon>
    </lineage>
</organism>
<feature type="non-terminal residue" evidence="2">
    <location>
        <position position="1"/>
    </location>
</feature>
<gene>
    <name evidence="2" type="primary">F52C9.6</name>
    <name evidence="2" type="ORF">Tcan_00989</name>
</gene>
<protein>
    <submittedName>
        <fullName evidence="2">Uncharacterized transposon-derived protein F52C9.6</fullName>
    </submittedName>
</protein>
<dbReference type="OrthoDB" id="5860136at2759"/>
<dbReference type="OMA" id="CFERNRE"/>
<dbReference type="SUPFAM" id="SSF56672">
    <property type="entry name" value="DNA/RNA polymerases"/>
    <property type="match status" value="1"/>
</dbReference>